<keyword evidence="2" id="KW-0812">Transmembrane</keyword>
<keyword evidence="2" id="KW-0472">Membrane</keyword>
<feature type="non-terminal residue" evidence="3">
    <location>
        <position position="1"/>
    </location>
</feature>
<dbReference type="EMBL" id="OZ020114">
    <property type="protein sequence ID" value="CAK9267394.1"/>
    <property type="molecule type" value="Genomic_DNA"/>
</dbReference>
<feature type="non-terminal residue" evidence="3">
    <location>
        <position position="168"/>
    </location>
</feature>
<organism evidence="3 4">
    <name type="scientific">Sphagnum jensenii</name>
    <dbReference type="NCBI Taxonomy" id="128206"/>
    <lineage>
        <taxon>Eukaryota</taxon>
        <taxon>Viridiplantae</taxon>
        <taxon>Streptophyta</taxon>
        <taxon>Embryophyta</taxon>
        <taxon>Bryophyta</taxon>
        <taxon>Sphagnophytina</taxon>
        <taxon>Sphagnopsida</taxon>
        <taxon>Sphagnales</taxon>
        <taxon>Sphagnaceae</taxon>
        <taxon>Sphagnum</taxon>
    </lineage>
</organism>
<protein>
    <recommendedName>
        <fullName evidence="5">Protein DETOXIFICATION</fullName>
    </recommendedName>
</protein>
<sequence length="168" mass="18492">LEQWTFQILTLLVKLLPNTETEMAAVIIEYVCMSLVVTLIEVCRVCRSFVKVSNELGAGQLHRARFAVVASTTMVMVMGIIMATMVLLLQNVWGCAFSLVQEVLDCVSRTTLYLAVLAILNCCQTVLAGLVRGVGWQKWGVYANLGTHYGIGLPIAIILALVFHFDGR</sequence>
<keyword evidence="2" id="KW-1133">Transmembrane helix</keyword>
<evidence type="ECO:0000313" key="4">
    <source>
        <dbReference type="Proteomes" id="UP001497444"/>
    </source>
</evidence>
<comment type="similarity">
    <text evidence="1">Belongs to the multi antimicrobial extrusion (MATE) (TC 2.A.66.1) family.</text>
</comment>
<feature type="transmembrane region" description="Helical" evidence="2">
    <location>
        <begin position="142"/>
        <end position="165"/>
    </location>
</feature>
<feature type="transmembrane region" description="Helical" evidence="2">
    <location>
        <begin position="23"/>
        <end position="45"/>
    </location>
</feature>
<accession>A0ABP0WKL1</accession>
<feature type="transmembrane region" description="Helical" evidence="2">
    <location>
        <begin position="66"/>
        <end position="90"/>
    </location>
</feature>
<feature type="transmembrane region" description="Helical" evidence="2">
    <location>
        <begin position="110"/>
        <end position="130"/>
    </location>
</feature>
<evidence type="ECO:0000313" key="3">
    <source>
        <dbReference type="EMBL" id="CAK9267394.1"/>
    </source>
</evidence>
<dbReference type="InterPro" id="IPR002528">
    <property type="entry name" value="MATE_fam"/>
</dbReference>
<keyword evidence="4" id="KW-1185">Reference proteome</keyword>
<dbReference type="Pfam" id="PF01554">
    <property type="entry name" value="MatE"/>
    <property type="match status" value="1"/>
</dbReference>
<reference evidence="3" key="1">
    <citation type="submission" date="2024-02" db="EMBL/GenBank/DDBJ databases">
        <authorList>
            <consortium name="ELIXIR-Norway"/>
            <consortium name="Elixir Norway"/>
        </authorList>
    </citation>
    <scope>NUCLEOTIDE SEQUENCE</scope>
</reference>
<evidence type="ECO:0008006" key="5">
    <source>
        <dbReference type="Google" id="ProtNLM"/>
    </source>
</evidence>
<gene>
    <name evidence="3" type="ORF">CSSPJE1EN1_LOCUS12872</name>
</gene>
<evidence type="ECO:0000256" key="2">
    <source>
        <dbReference type="SAM" id="Phobius"/>
    </source>
</evidence>
<dbReference type="Proteomes" id="UP001497444">
    <property type="component" value="Chromosome 19"/>
</dbReference>
<name>A0ABP0WKL1_9BRYO</name>
<evidence type="ECO:0000256" key="1">
    <source>
        <dbReference type="ARBA" id="ARBA00010199"/>
    </source>
</evidence>
<dbReference type="PANTHER" id="PTHR11206">
    <property type="entry name" value="MULTIDRUG RESISTANCE PROTEIN"/>
    <property type="match status" value="1"/>
</dbReference>
<proteinExistence type="inferred from homology"/>